<name>A0A645JLA8_9ZZZZ</name>
<gene>
    <name evidence="2" type="ORF">SDC9_212230</name>
</gene>
<sequence length="76" mass="9124">MYDTFGKRRGIAERVYVRHDVMAEFFLIFGCFFIINRSNIIFHFINLRVRNLNTQFFFRFRQSDPQLTPSGKLIVG</sequence>
<organism evidence="2">
    <name type="scientific">bioreactor metagenome</name>
    <dbReference type="NCBI Taxonomy" id="1076179"/>
    <lineage>
        <taxon>unclassified sequences</taxon>
        <taxon>metagenomes</taxon>
        <taxon>ecological metagenomes</taxon>
    </lineage>
</organism>
<keyword evidence="1" id="KW-1133">Transmembrane helix</keyword>
<reference evidence="2" key="1">
    <citation type="submission" date="2019-08" db="EMBL/GenBank/DDBJ databases">
        <authorList>
            <person name="Kucharzyk K."/>
            <person name="Murdoch R.W."/>
            <person name="Higgins S."/>
            <person name="Loffler F."/>
        </authorList>
    </citation>
    <scope>NUCLEOTIDE SEQUENCE</scope>
</reference>
<dbReference type="EMBL" id="VSSQ01145354">
    <property type="protein sequence ID" value="MPN64458.1"/>
    <property type="molecule type" value="Genomic_DNA"/>
</dbReference>
<keyword evidence="1" id="KW-0472">Membrane</keyword>
<keyword evidence="1" id="KW-0812">Transmembrane</keyword>
<evidence type="ECO:0000256" key="1">
    <source>
        <dbReference type="SAM" id="Phobius"/>
    </source>
</evidence>
<evidence type="ECO:0000313" key="2">
    <source>
        <dbReference type="EMBL" id="MPN64458.1"/>
    </source>
</evidence>
<comment type="caution">
    <text evidence="2">The sequence shown here is derived from an EMBL/GenBank/DDBJ whole genome shotgun (WGS) entry which is preliminary data.</text>
</comment>
<proteinExistence type="predicted"/>
<protein>
    <submittedName>
        <fullName evidence="2">Uncharacterized protein</fullName>
    </submittedName>
</protein>
<feature type="transmembrane region" description="Helical" evidence="1">
    <location>
        <begin position="21"/>
        <end position="45"/>
    </location>
</feature>
<accession>A0A645JLA8</accession>
<dbReference type="AlphaFoldDB" id="A0A645JLA8"/>